<reference evidence="1" key="1">
    <citation type="submission" date="2023-04" db="EMBL/GenBank/DDBJ databases">
        <title>Draft Genome sequencing of Naganishia species isolated from polar environments using Oxford Nanopore Technology.</title>
        <authorList>
            <person name="Leo P."/>
            <person name="Venkateswaran K."/>
        </authorList>
    </citation>
    <scope>NUCLEOTIDE SEQUENCE</scope>
    <source>
        <strain evidence="1">MNA-CCFEE 5423</strain>
    </source>
</reference>
<protein>
    <submittedName>
        <fullName evidence="1">Uncharacterized protein</fullName>
    </submittedName>
</protein>
<dbReference type="EMBL" id="JASBWT010000006">
    <property type="protein sequence ID" value="KAJ9103726.1"/>
    <property type="molecule type" value="Genomic_DNA"/>
</dbReference>
<evidence type="ECO:0000313" key="2">
    <source>
        <dbReference type="Proteomes" id="UP001227268"/>
    </source>
</evidence>
<gene>
    <name evidence="1" type="ORF">QFC21_002186</name>
</gene>
<dbReference type="Proteomes" id="UP001227268">
    <property type="component" value="Unassembled WGS sequence"/>
</dbReference>
<accession>A0ACC2VY56</accession>
<keyword evidence="2" id="KW-1185">Reference proteome</keyword>
<sequence>MPMEEPMAQMPPAQFVEAAARNDFPPHYINDEKKSIADGGEAGNIVGVEEQYYDPKNPDDVYPTHEETETLQRVPDRVPFASYLVAVVELGERFSYYGTTGQGSDSRLISEEIRHRRVSLDARPTNFIQRPLPAGSRTGSAGLNGQPGALGLGQKAAFGLTTFNTFWIYLTPLLGAFIADQYFGRYKTIQLANIIVLFGHILLVICAIPGVIEKNAKSSGPDPLSSGNSGIIGLFCVAIIIMGLGTGMFKSNVSPLIAEQVTRHKAVVEVRKGKKVLVDPALTTVRLFMYFYLFVNVGSLVGQIGMVYAEKYVGFWLSYLLPTIVFLICPFVLIAGKKRYVLIPPSGSVYPSAINVIKAVSKGKWSLNPKVLFGPRNWDAAKPSQVEGERPAWMKFDDAWVDEVKRALSACKVFLFYPVYWIAYNQMTGNLTSQAATMELNGVPNDIINNINPISLIIFIPIFDLVFYPFLRKRGIRFTPIKRITAGFFCATLAMVCNALITTISAIRATVTQLYIYRKSPCGYSANTCVDAAGNTLAAPINVWSQIGSYALIGFSEIFASITLLEYAYSKAPRNMRSIVQALSLLTNAVAAAIGEALVPLSDDPNLVWNYMTCTILAGVGGIAFWFTFRDLDRNEEILNELKAGVVWPRGIPDEVLAEDRALRAPKAQL</sequence>
<evidence type="ECO:0000313" key="1">
    <source>
        <dbReference type="EMBL" id="KAJ9103726.1"/>
    </source>
</evidence>
<proteinExistence type="predicted"/>
<organism evidence="1 2">
    <name type="scientific">Naganishia friedmannii</name>
    <dbReference type="NCBI Taxonomy" id="89922"/>
    <lineage>
        <taxon>Eukaryota</taxon>
        <taxon>Fungi</taxon>
        <taxon>Dikarya</taxon>
        <taxon>Basidiomycota</taxon>
        <taxon>Agaricomycotina</taxon>
        <taxon>Tremellomycetes</taxon>
        <taxon>Filobasidiales</taxon>
        <taxon>Filobasidiaceae</taxon>
        <taxon>Naganishia</taxon>
    </lineage>
</organism>
<name>A0ACC2VY56_9TREE</name>
<comment type="caution">
    <text evidence="1">The sequence shown here is derived from an EMBL/GenBank/DDBJ whole genome shotgun (WGS) entry which is preliminary data.</text>
</comment>